<protein>
    <submittedName>
        <fullName evidence="2">Uncharacterized protein</fullName>
    </submittedName>
</protein>
<evidence type="ECO:0000313" key="2">
    <source>
        <dbReference type="EMBL" id="RYR09615.1"/>
    </source>
</evidence>
<dbReference type="Proteomes" id="UP000289738">
    <property type="component" value="Chromosome B05"/>
</dbReference>
<comment type="caution">
    <text evidence="2">The sequence shown here is derived from an EMBL/GenBank/DDBJ whole genome shotgun (WGS) entry which is preliminary data.</text>
</comment>
<reference evidence="2 3" key="1">
    <citation type="submission" date="2019-01" db="EMBL/GenBank/DDBJ databases">
        <title>Sequencing of cultivated peanut Arachis hypogaea provides insights into genome evolution and oil improvement.</title>
        <authorList>
            <person name="Chen X."/>
        </authorList>
    </citation>
    <scope>NUCLEOTIDE SEQUENCE [LARGE SCALE GENOMIC DNA]</scope>
    <source>
        <strain evidence="3">cv. Fuhuasheng</strain>
        <tissue evidence="2">Leaves</tissue>
    </source>
</reference>
<feature type="region of interest" description="Disordered" evidence="1">
    <location>
        <begin position="56"/>
        <end position="81"/>
    </location>
</feature>
<sequence length="133" mass="15602">MTWMIRYTMRMLEDLRKSVKEWNAYGAGVPLMLNGSESVMQYYNISLSTIQLYIDPSKSSSRKPSQESDSESTRETSRDNIMGRRAKVYAYNHVHLREKKEARLFQKYSNIALLPSKYHSILVYAARIRKALR</sequence>
<dbReference type="AlphaFoldDB" id="A0A444Z616"/>
<dbReference type="PANTHER" id="PTHR31343:SF8">
    <property type="entry name" value="OS07G0246600 PROTEIN"/>
    <property type="match status" value="1"/>
</dbReference>
<dbReference type="InterPro" id="IPR008507">
    <property type="entry name" value="DUF789"/>
</dbReference>
<evidence type="ECO:0000313" key="3">
    <source>
        <dbReference type="Proteomes" id="UP000289738"/>
    </source>
</evidence>
<dbReference type="Pfam" id="PF05623">
    <property type="entry name" value="DUF789"/>
    <property type="match status" value="1"/>
</dbReference>
<dbReference type="PANTHER" id="PTHR31343">
    <property type="entry name" value="T15D22.8"/>
    <property type="match status" value="1"/>
</dbReference>
<accession>A0A444Z616</accession>
<dbReference type="EMBL" id="SDMP01000015">
    <property type="protein sequence ID" value="RYR09615.1"/>
    <property type="molecule type" value="Genomic_DNA"/>
</dbReference>
<proteinExistence type="predicted"/>
<dbReference type="STRING" id="3818.A0A444Z616"/>
<keyword evidence="3" id="KW-1185">Reference proteome</keyword>
<gene>
    <name evidence="2" type="ORF">Ahy_B05g077985</name>
</gene>
<name>A0A444Z616_ARAHY</name>
<feature type="compositionally biased region" description="Basic and acidic residues" evidence="1">
    <location>
        <begin position="71"/>
        <end position="81"/>
    </location>
</feature>
<evidence type="ECO:0000256" key="1">
    <source>
        <dbReference type="SAM" id="MobiDB-lite"/>
    </source>
</evidence>
<organism evidence="2 3">
    <name type="scientific">Arachis hypogaea</name>
    <name type="common">Peanut</name>
    <dbReference type="NCBI Taxonomy" id="3818"/>
    <lineage>
        <taxon>Eukaryota</taxon>
        <taxon>Viridiplantae</taxon>
        <taxon>Streptophyta</taxon>
        <taxon>Embryophyta</taxon>
        <taxon>Tracheophyta</taxon>
        <taxon>Spermatophyta</taxon>
        <taxon>Magnoliopsida</taxon>
        <taxon>eudicotyledons</taxon>
        <taxon>Gunneridae</taxon>
        <taxon>Pentapetalae</taxon>
        <taxon>rosids</taxon>
        <taxon>fabids</taxon>
        <taxon>Fabales</taxon>
        <taxon>Fabaceae</taxon>
        <taxon>Papilionoideae</taxon>
        <taxon>50 kb inversion clade</taxon>
        <taxon>dalbergioids sensu lato</taxon>
        <taxon>Dalbergieae</taxon>
        <taxon>Pterocarpus clade</taxon>
        <taxon>Arachis</taxon>
    </lineage>
</organism>